<accession>A0A256GDV4</accession>
<evidence type="ECO:0000313" key="7">
    <source>
        <dbReference type="EMBL" id="OYR25076.1"/>
    </source>
</evidence>
<evidence type="ECO:0000259" key="5">
    <source>
        <dbReference type="PROSITE" id="PS50931"/>
    </source>
</evidence>
<reference evidence="6 9" key="2">
    <citation type="submission" date="2019-09" db="EMBL/GenBank/DDBJ databases">
        <title>Taxonomic organization of the family Brucellaceae based on a phylogenomic approach.</title>
        <authorList>
            <person name="Leclercq S."/>
            <person name="Cloeckaert A."/>
            <person name="Zygmunt M.S."/>
        </authorList>
    </citation>
    <scope>NUCLEOTIDE SEQUENCE [LARGE SCALE GENOMIC DNA]</scope>
    <source>
        <strain evidence="6 9">LUP23</strain>
    </source>
</reference>
<dbReference type="FunFam" id="1.10.10.10:FF:000001">
    <property type="entry name" value="LysR family transcriptional regulator"/>
    <property type="match status" value="1"/>
</dbReference>
<dbReference type="GO" id="GO:0006351">
    <property type="term" value="P:DNA-templated transcription"/>
    <property type="evidence" value="ECO:0007669"/>
    <property type="project" value="TreeGrafter"/>
</dbReference>
<dbReference type="Gene3D" id="3.40.190.10">
    <property type="entry name" value="Periplasmic binding protein-like II"/>
    <property type="match status" value="2"/>
</dbReference>
<dbReference type="InterPro" id="IPR036390">
    <property type="entry name" value="WH_DNA-bd_sf"/>
</dbReference>
<dbReference type="Proteomes" id="UP000216363">
    <property type="component" value="Unassembled WGS sequence"/>
</dbReference>
<protein>
    <submittedName>
        <fullName evidence="6">LysR family transcriptional regulator</fullName>
    </submittedName>
    <submittedName>
        <fullName evidence="7">LysR substrate binding domain protein</fullName>
    </submittedName>
</protein>
<keyword evidence="2" id="KW-0805">Transcription regulation</keyword>
<keyword evidence="4" id="KW-0804">Transcription</keyword>
<evidence type="ECO:0000256" key="4">
    <source>
        <dbReference type="ARBA" id="ARBA00023163"/>
    </source>
</evidence>
<comment type="caution">
    <text evidence="7">The sequence shown here is derived from an EMBL/GenBank/DDBJ whole genome shotgun (WGS) entry which is preliminary data.</text>
</comment>
<dbReference type="Proteomes" id="UP000435957">
    <property type="component" value="Unassembled WGS sequence"/>
</dbReference>
<dbReference type="GO" id="GO:0003700">
    <property type="term" value="F:DNA-binding transcription factor activity"/>
    <property type="evidence" value="ECO:0007669"/>
    <property type="project" value="InterPro"/>
</dbReference>
<dbReference type="SUPFAM" id="SSF53850">
    <property type="entry name" value="Periplasmic binding protein-like II"/>
    <property type="match status" value="1"/>
</dbReference>
<dbReference type="PRINTS" id="PR00039">
    <property type="entry name" value="HTHLYSR"/>
</dbReference>
<dbReference type="GO" id="GO:0043565">
    <property type="term" value="F:sequence-specific DNA binding"/>
    <property type="evidence" value="ECO:0007669"/>
    <property type="project" value="TreeGrafter"/>
</dbReference>
<dbReference type="InterPro" id="IPR058163">
    <property type="entry name" value="LysR-type_TF_proteobact-type"/>
</dbReference>
<dbReference type="PROSITE" id="PS50931">
    <property type="entry name" value="HTH_LYSR"/>
    <property type="match status" value="1"/>
</dbReference>
<keyword evidence="3" id="KW-0238">DNA-binding</keyword>
<dbReference type="Pfam" id="PF03466">
    <property type="entry name" value="LysR_substrate"/>
    <property type="match status" value="1"/>
</dbReference>
<dbReference type="PANTHER" id="PTHR30537:SF58">
    <property type="entry name" value="HTH-TYPE TRANSCRIPTIONAL REGULATOR PERR"/>
    <property type="match status" value="1"/>
</dbReference>
<sequence>MSRLGVPLSSLEIFAEAGQACSFKRAAERLALSTSAVSQAVRKLEERLDRRLFDRVGNQLKLTPEGVKLLKHVAAGFDEMRAGLSTIANSRDDPISICSPPGIASQLLPVVVQSLLASHERDIRLLADEAPNFRSYRDFDVAVLYGEAAASLHDLESLGPDVFAPVCAPQVKHGLKTAGDLANLPLIVNETNAVTWVEWLDLNNVSLPQANWLRFNRASQIIPAVLSGLGVALESLRVFAPQLERGELVLCDLPGSKAISRELTFLHVTTKPARVERATRVADLVRCECKTAPDGRRIAWDKL</sequence>
<dbReference type="Gene3D" id="1.10.10.10">
    <property type="entry name" value="Winged helix-like DNA-binding domain superfamily/Winged helix DNA-binding domain"/>
    <property type="match status" value="1"/>
</dbReference>
<organism evidence="7 8">
    <name type="scientific">Brucella lupini</name>
    <dbReference type="NCBI Taxonomy" id="255457"/>
    <lineage>
        <taxon>Bacteria</taxon>
        <taxon>Pseudomonadati</taxon>
        <taxon>Pseudomonadota</taxon>
        <taxon>Alphaproteobacteria</taxon>
        <taxon>Hyphomicrobiales</taxon>
        <taxon>Brucellaceae</taxon>
        <taxon>Brucella/Ochrobactrum group</taxon>
        <taxon>Brucella</taxon>
    </lineage>
</organism>
<evidence type="ECO:0000313" key="9">
    <source>
        <dbReference type="Proteomes" id="UP000435957"/>
    </source>
</evidence>
<gene>
    <name evidence="7" type="ORF">CES86_4461</name>
    <name evidence="6" type="ORF">F9L03_20670</name>
</gene>
<reference evidence="7 8" key="1">
    <citation type="submission" date="2017-07" db="EMBL/GenBank/DDBJ databases">
        <title>Draft genome of Ochrobactrum lupini type strain LUP21.</title>
        <authorList>
            <person name="Krzyzanowska D.M."/>
            <person name="Jafra S."/>
        </authorList>
    </citation>
    <scope>NUCLEOTIDE SEQUENCE [LARGE SCALE GENOMIC DNA]</scope>
    <source>
        <strain evidence="7 8">LUP21</strain>
    </source>
</reference>
<dbReference type="RefSeq" id="WP_052820707.1">
    <property type="nucleotide sequence ID" value="NZ_JBHEEP010000019.1"/>
</dbReference>
<dbReference type="Pfam" id="PF00126">
    <property type="entry name" value="HTH_1"/>
    <property type="match status" value="1"/>
</dbReference>
<dbReference type="PANTHER" id="PTHR30537">
    <property type="entry name" value="HTH-TYPE TRANSCRIPTIONAL REGULATOR"/>
    <property type="match status" value="1"/>
</dbReference>
<proteinExistence type="inferred from homology"/>
<evidence type="ECO:0000256" key="2">
    <source>
        <dbReference type="ARBA" id="ARBA00023015"/>
    </source>
</evidence>
<dbReference type="InterPro" id="IPR000847">
    <property type="entry name" value="LysR_HTH_N"/>
</dbReference>
<dbReference type="InterPro" id="IPR005119">
    <property type="entry name" value="LysR_subst-bd"/>
</dbReference>
<name>A0A256GDV4_9HYPH</name>
<evidence type="ECO:0000313" key="6">
    <source>
        <dbReference type="EMBL" id="KAB2702024.1"/>
    </source>
</evidence>
<comment type="similarity">
    <text evidence="1">Belongs to the LysR transcriptional regulatory family.</text>
</comment>
<dbReference type="EMBL" id="NNRN01000059">
    <property type="protein sequence ID" value="OYR25076.1"/>
    <property type="molecule type" value="Genomic_DNA"/>
</dbReference>
<evidence type="ECO:0000313" key="8">
    <source>
        <dbReference type="Proteomes" id="UP000216363"/>
    </source>
</evidence>
<dbReference type="InterPro" id="IPR036388">
    <property type="entry name" value="WH-like_DNA-bd_sf"/>
</dbReference>
<dbReference type="AlphaFoldDB" id="A0A256GDV4"/>
<keyword evidence="9" id="KW-1185">Reference proteome</keyword>
<evidence type="ECO:0000256" key="1">
    <source>
        <dbReference type="ARBA" id="ARBA00009437"/>
    </source>
</evidence>
<evidence type="ECO:0000256" key="3">
    <source>
        <dbReference type="ARBA" id="ARBA00023125"/>
    </source>
</evidence>
<feature type="domain" description="HTH lysR-type" evidence="5">
    <location>
        <begin position="6"/>
        <end position="63"/>
    </location>
</feature>
<dbReference type="SUPFAM" id="SSF46785">
    <property type="entry name" value="Winged helix' DNA-binding domain"/>
    <property type="match status" value="1"/>
</dbReference>
<dbReference type="EMBL" id="WBWF01000019">
    <property type="protein sequence ID" value="KAB2702024.1"/>
    <property type="molecule type" value="Genomic_DNA"/>
</dbReference>